<dbReference type="EMBL" id="KE646836">
    <property type="protein sequence ID" value="EQB62413.1"/>
    <property type="molecule type" value="Genomic_DNA"/>
</dbReference>
<proteinExistence type="predicted"/>
<dbReference type="HOGENOM" id="CLU_101457_0_0_1"/>
<gene>
    <name evidence="1" type="ORF">NAPIS_ORF00006</name>
</gene>
<reference evidence="1 2" key="1">
    <citation type="journal article" date="2013" name="BMC Genomics">
        <title>Genome sequencing and comparative genomics of honey bee microsporidia, Nosema apis reveal novel insights into host-parasite interactions.</title>
        <authorList>
            <person name="Chen Yp."/>
            <person name="Pettis J.S."/>
            <person name="Zhao Y."/>
            <person name="Liu X."/>
            <person name="Tallon L.J."/>
            <person name="Sadzewicz L.D."/>
            <person name="Li R."/>
            <person name="Zheng H."/>
            <person name="Huang S."/>
            <person name="Zhang X."/>
            <person name="Hamilton M.C."/>
            <person name="Pernal S.F."/>
            <person name="Melathopoulos A.P."/>
            <person name="Yan X."/>
            <person name="Evans J.D."/>
        </authorList>
    </citation>
    <scope>NUCLEOTIDE SEQUENCE [LARGE SCALE GENOMIC DNA]</scope>
    <source>
        <strain evidence="1 2">BRL 01</strain>
    </source>
</reference>
<accession>T0LDM8</accession>
<sequence length="274" mass="32835">MSKVNHMLYFYIVFKCLQIHNLYILCSLDNFNKIELIKLTPLQQIEMNILLQDLTPNFVLETYLIDPINTNTCYLFIENTTTKEIKHYDIFLDNKQSFNSIKDKILYGELSINNIFESVFKDAFNIHYEVEILNNSSTIYDITIYNRFIKLIINKYSILIHIFDLSFMNEITLNDIFLKISSIDTSLICQILIKFLNLEHKFSITKKFNNYCFSKYYKKIETLESYIFKKLSRLEKYIYLSLNSKLEYIIKLANYTYLFCLKKKLTLNQLLNIH</sequence>
<dbReference type="Proteomes" id="UP000053780">
    <property type="component" value="Unassembled WGS sequence"/>
</dbReference>
<organism evidence="1 2">
    <name type="scientific">Vairimorpha apis BRL 01</name>
    <dbReference type="NCBI Taxonomy" id="1037528"/>
    <lineage>
        <taxon>Eukaryota</taxon>
        <taxon>Fungi</taxon>
        <taxon>Fungi incertae sedis</taxon>
        <taxon>Microsporidia</taxon>
        <taxon>Nosematidae</taxon>
        <taxon>Vairimorpha</taxon>
    </lineage>
</organism>
<evidence type="ECO:0000313" key="1">
    <source>
        <dbReference type="EMBL" id="EQB62413.1"/>
    </source>
</evidence>
<keyword evidence="2" id="KW-1185">Reference proteome</keyword>
<dbReference type="AlphaFoldDB" id="T0LDM8"/>
<evidence type="ECO:0000313" key="2">
    <source>
        <dbReference type="Proteomes" id="UP000053780"/>
    </source>
</evidence>
<protein>
    <submittedName>
        <fullName evidence="1">Uncharacterized protein</fullName>
    </submittedName>
</protein>
<name>T0LDM8_9MICR</name>
<dbReference type="VEuPathDB" id="MicrosporidiaDB:NAPIS_ORF00006"/>